<keyword evidence="11" id="KW-0411">Iron-sulfur</keyword>
<evidence type="ECO:0000256" key="6">
    <source>
        <dbReference type="ARBA" id="ARBA00022532"/>
    </source>
</evidence>
<dbReference type="InterPro" id="IPR012675">
    <property type="entry name" value="Beta-grasp_dom_sf"/>
</dbReference>
<gene>
    <name evidence="15" type="ORF">RM445_16190</name>
</gene>
<dbReference type="InterPro" id="IPR009051">
    <property type="entry name" value="Helical_ferredxn"/>
</dbReference>
<proteinExistence type="inferred from homology"/>
<keyword evidence="9" id="KW-0560">Oxidoreductase</keyword>
<dbReference type="InterPro" id="IPR017900">
    <property type="entry name" value="4Fe4S_Fe_S_CS"/>
</dbReference>
<dbReference type="Proteomes" id="UP001183202">
    <property type="component" value="Unassembled WGS sequence"/>
</dbReference>
<evidence type="ECO:0000256" key="8">
    <source>
        <dbReference type="ARBA" id="ARBA00022723"/>
    </source>
</evidence>
<dbReference type="InterPro" id="IPR036010">
    <property type="entry name" value="2Fe-2S_ferredoxin-like_sf"/>
</dbReference>
<evidence type="ECO:0000256" key="2">
    <source>
        <dbReference type="ARBA" id="ARBA00001966"/>
    </source>
</evidence>
<comment type="caution">
    <text evidence="15">The sequence shown here is derived from an EMBL/GenBank/DDBJ whole genome shotgun (WGS) entry which is preliminary data.</text>
</comment>
<dbReference type="InterPro" id="IPR004489">
    <property type="entry name" value="Succ_DH/fum_Rdtase_Fe-S"/>
</dbReference>
<keyword evidence="5" id="KW-0004">4Fe-4S</keyword>
<evidence type="ECO:0000256" key="7">
    <source>
        <dbReference type="ARBA" id="ARBA00022714"/>
    </source>
</evidence>
<dbReference type="NCBIfam" id="TIGR00384">
    <property type="entry name" value="dhsB"/>
    <property type="match status" value="1"/>
</dbReference>
<evidence type="ECO:0000256" key="1">
    <source>
        <dbReference type="ARBA" id="ARBA00001927"/>
    </source>
</evidence>
<dbReference type="InterPro" id="IPR025192">
    <property type="entry name" value="Succ_DH/fum_Rdtase_N"/>
</dbReference>
<organism evidence="15 16">
    <name type="scientific">Pseudonocardia charpentierae</name>
    <dbReference type="NCBI Taxonomy" id="3075545"/>
    <lineage>
        <taxon>Bacteria</taxon>
        <taxon>Bacillati</taxon>
        <taxon>Actinomycetota</taxon>
        <taxon>Actinomycetes</taxon>
        <taxon>Pseudonocardiales</taxon>
        <taxon>Pseudonocardiaceae</taxon>
        <taxon>Pseudonocardia</taxon>
    </lineage>
</organism>
<dbReference type="Pfam" id="PF13183">
    <property type="entry name" value="Fer4_8"/>
    <property type="match status" value="1"/>
</dbReference>
<dbReference type="NCBIfam" id="NF005746">
    <property type="entry name" value="PRK07570.1"/>
    <property type="match status" value="1"/>
</dbReference>
<keyword evidence="8" id="KW-0479">Metal-binding</keyword>
<dbReference type="PROSITE" id="PS51379">
    <property type="entry name" value="4FE4S_FER_2"/>
    <property type="match status" value="1"/>
</dbReference>
<dbReference type="PROSITE" id="PS00197">
    <property type="entry name" value="2FE2S_FER_1"/>
    <property type="match status" value="1"/>
</dbReference>
<keyword evidence="16" id="KW-1185">Reference proteome</keyword>
<evidence type="ECO:0000256" key="5">
    <source>
        <dbReference type="ARBA" id="ARBA00022485"/>
    </source>
</evidence>
<evidence type="ECO:0000256" key="10">
    <source>
        <dbReference type="ARBA" id="ARBA00023004"/>
    </source>
</evidence>
<evidence type="ECO:0000313" key="16">
    <source>
        <dbReference type="Proteomes" id="UP001183202"/>
    </source>
</evidence>
<sequence length="253" mass="27287">MKLKLKVWRQSGPDEKGRLVDYVVDNADEDMSFLELIDVLNEKLILEGEEPVAFDQDCREGICGSCDMVVNGYAHGPQKATTVCQLHLRHFKDGETVTVEPWRSVAFPVLKDLVVDRSALDRIIAAGGYISAPTGSAPEAASTPVPKPNADRAFTAAACIQCGACVAACPNGSASLFLGSKIAHLAELPQGQPERWERVVNMVEQHDAEGFGGCTNIGQCTVACPKEIPLDVIATLNRDYLLATTGGRRRHIA</sequence>
<dbReference type="PANTHER" id="PTHR11921">
    <property type="entry name" value="SUCCINATE DEHYDROGENASE IRON-SULFUR PROTEIN"/>
    <property type="match status" value="1"/>
</dbReference>
<comment type="cofactor">
    <cofactor evidence="2">
        <name>[4Fe-4S] cluster</name>
        <dbReference type="ChEBI" id="CHEBI:49883"/>
    </cofactor>
</comment>
<dbReference type="Gene3D" id="3.10.20.30">
    <property type="match status" value="1"/>
</dbReference>
<name>A0ABU2NAV7_9PSEU</name>
<accession>A0ABU2NAV7</accession>
<evidence type="ECO:0000256" key="11">
    <source>
        <dbReference type="ARBA" id="ARBA00023014"/>
    </source>
</evidence>
<protein>
    <recommendedName>
        <fullName evidence="4">succinate dehydrogenase</fullName>
        <ecNumber evidence="4">1.3.5.1</ecNumber>
    </recommendedName>
</protein>
<dbReference type="EC" id="1.3.5.1" evidence="4"/>
<evidence type="ECO:0000313" key="15">
    <source>
        <dbReference type="EMBL" id="MDT0351071.1"/>
    </source>
</evidence>
<dbReference type="InterPro" id="IPR050573">
    <property type="entry name" value="SDH/FRD_Iron-Sulfur"/>
</dbReference>
<dbReference type="PANTHER" id="PTHR11921:SF41">
    <property type="entry name" value="SUCCINATE DEHYDROGENASE"/>
    <property type="match status" value="1"/>
</dbReference>
<evidence type="ECO:0000256" key="13">
    <source>
        <dbReference type="ARBA" id="ARBA00034078"/>
    </source>
</evidence>
<evidence type="ECO:0000259" key="14">
    <source>
        <dbReference type="PROSITE" id="PS51379"/>
    </source>
</evidence>
<dbReference type="InterPro" id="IPR006058">
    <property type="entry name" value="2Fe2S_fd_BS"/>
</dbReference>
<dbReference type="EMBL" id="JAVREJ010000010">
    <property type="protein sequence ID" value="MDT0351071.1"/>
    <property type="molecule type" value="Genomic_DNA"/>
</dbReference>
<comment type="cofactor">
    <cofactor evidence="13">
        <name>[2Fe-2S] cluster</name>
        <dbReference type="ChEBI" id="CHEBI:190135"/>
    </cofactor>
</comment>
<keyword evidence="6" id="KW-0816">Tricarboxylic acid cycle</keyword>
<dbReference type="PROSITE" id="PS00198">
    <property type="entry name" value="4FE4S_FER_1"/>
    <property type="match status" value="1"/>
</dbReference>
<dbReference type="RefSeq" id="WP_311557191.1">
    <property type="nucleotide sequence ID" value="NZ_JAVREJ010000010.1"/>
</dbReference>
<dbReference type="InterPro" id="IPR017896">
    <property type="entry name" value="4Fe4S_Fe-S-bd"/>
</dbReference>
<dbReference type="SUPFAM" id="SSF54292">
    <property type="entry name" value="2Fe-2S ferredoxin-like"/>
    <property type="match status" value="1"/>
</dbReference>
<reference evidence="16" key="1">
    <citation type="submission" date="2023-07" db="EMBL/GenBank/DDBJ databases">
        <title>30 novel species of actinomycetes from the DSMZ collection.</title>
        <authorList>
            <person name="Nouioui I."/>
        </authorList>
    </citation>
    <scope>NUCLEOTIDE SEQUENCE [LARGE SCALE GENOMIC DNA]</scope>
    <source>
        <strain evidence="16">DSM 45834</strain>
    </source>
</reference>
<dbReference type="Pfam" id="PF13085">
    <property type="entry name" value="Fer2_3"/>
    <property type="match status" value="1"/>
</dbReference>
<evidence type="ECO:0000256" key="9">
    <source>
        <dbReference type="ARBA" id="ARBA00023002"/>
    </source>
</evidence>
<comment type="cofactor">
    <cofactor evidence="1">
        <name>[3Fe-4S] cluster</name>
        <dbReference type="ChEBI" id="CHEBI:21137"/>
    </cofactor>
</comment>
<dbReference type="SUPFAM" id="SSF46548">
    <property type="entry name" value="alpha-helical ferredoxin"/>
    <property type="match status" value="1"/>
</dbReference>
<evidence type="ECO:0000256" key="4">
    <source>
        <dbReference type="ARBA" id="ARBA00012792"/>
    </source>
</evidence>
<keyword evidence="10" id="KW-0408">Iron</keyword>
<comment type="similarity">
    <text evidence="3">Belongs to the succinate dehydrogenase/fumarate reductase iron-sulfur protein family.</text>
</comment>
<keyword evidence="7" id="KW-0001">2Fe-2S</keyword>
<evidence type="ECO:0000256" key="12">
    <source>
        <dbReference type="ARBA" id="ARBA00023291"/>
    </source>
</evidence>
<feature type="domain" description="4Fe-4S ferredoxin-type" evidence="14">
    <location>
        <begin position="150"/>
        <end position="179"/>
    </location>
</feature>
<dbReference type="Gene3D" id="1.10.1060.10">
    <property type="entry name" value="Alpha-helical ferredoxin"/>
    <property type="match status" value="1"/>
</dbReference>
<keyword evidence="12" id="KW-0003">3Fe-4S</keyword>
<evidence type="ECO:0000256" key="3">
    <source>
        <dbReference type="ARBA" id="ARBA00009433"/>
    </source>
</evidence>